<dbReference type="Pfam" id="PF25874">
    <property type="entry name" value="WHD_plant_repro"/>
    <property type="match status" value="1"/>
</dbReference>
<evidence type="ECO:0000256" key="2">
    <source>
        <dbReference type="ARBA" id="ARBA00022771"/>
    </source>
</evidence>
<dbReference type="PROSITE" id="PS01359">
    <property type="entry name" value="ZF_PHD_1"/>
    <property type="match status" value="1"/>
</dbReference>
<dbReference type="InterPro" id="IPR001965">
    <property type="entry name" value="Znf_PHD"/>
</dbReference>
<evidence type="ECO:0000256" key="6">
    <source>
        <dbReference type="PROSITE-ProRule" id="PRU00146"/>
    </source>
</evidence>
<reference evidence="9 10" key="1">
    <citation type="journal article" date="2021" name="Hortic Res">
        <title>Chromosome-scale assembly of the Dendrobium chrysotoxum genome enhances the understanding of orchid evolution.</title>
        <authorList>
            <person name="Zhang Y."/>
            <person name="Zhang G.Q."/>
            <person name="Zhang D."/>
            <person name="Liu X.D."/>
            <person name="Xu X.Y."/>
            <person name="Sun W.H."/>
            <person name="Yu X."/>
            <person name="Zhu X."/>
            <person name="Wang Z.W."/>
            <person name="Zhao X."/>
            <person name="Zhong W.Y."/>
            <person name="Chen H."/>
            <person name="Yin W.L."/>
            <person name="Huang T."/>
            <person name="Niu S.C."/>
            <person name="Liu Z.J."/>
        </authorList>
    </citation>
    <scope>NUCLEOTIDE SEQUENCE [LARGE SCALE GENOMIC DNA]</scope>
    <source>
        <strain evidence="9">Lindl</strain>
    </source>
</reference>
<organism evidence="9 10">
    <name type="scientific">Dendrobium chrysotoxum</name>
    <name type="common">Orchid</name>
    <dbReference type="NCBI Taxonomy" id="161865"/>
    <lineage>
        <taxon>Eukaryota</taxon>
        <taxon>Viridiplantae</taxon>
        <taxon>Streptophyta</taxon>
        <taxon>Embryophyta</taxon>
        <taxon>Tracheophyta</taxon>
        <taxon>Spermatophyta</taxon>
        <taxon>Magnoliopsida</taxon>
        <taxon>Liliopsida</taxon>
        <taxon>Asparagales</taxon>
        <taxon>Orchidaceae</taxon>
        <taxon>Epidendroideae</taxon>
        <taxon>Malaxideae</taxon>
        <taxon>Dendrobiinae</taxon>
        <taxon>Dendrobium</taxon>
    </lineage>
</organism>
<feature type="region of interest" description="Disordered" evidence="7">
    <location>
        <begin position="1"/>
        <end position="22"/>
    </location>
</feature>
<dbReference type="EMBL" id="JAGFBR010000017">
    <property type="protein sequence ID" value="KAH0451667.1"/>
    <property type="molecule type" value="Genomic_DNA"/>
</dbReference>
<dbReference type="SMART" id="SM00249">
    <property type="entry name" value="PHD"/>
    <property type="match status" value="1"/>
</dbReference>
<gene>
    <name evidence="9" type="ORF">IEQ34_018966</name>
</gene>
<dbReference type="CDD" id="cd15556">
    <property type="entry name" value="PHD_MMD1_like"/>
    <property type="match status" value="1"/>
</dbReference>
<dbReference type="Proteomes" id="UP000775213">
    <property type="component" value="Unassembled WGS sequence"/>
</dbReference>
<keyword evidence="2 6" id="KW-0863">Zinc-finger</keyword>
<dbReference type="AlphaFoldDB" id="A0AAV7G838"/>
<evidence type="ECO:0000256" key="3">
    <source>
        <dbReference type="ARBA" id="ARBA00022833"/>
    </source>
</evidence>
<evidence type="ECO:0000259" key="8">
    <source>
        <dbReference type="PROSITE" id="PS50016"/>
    </source>
</evidence>
<dbReference type="InterPro" id="IPR013083">
    <property type="entry name" value="Znf_RING/FYVE/PHD"/>
</dbReference>
<proteinExistence type="predicted"/>
<dbReference type="Pfam" id="PF00628">
    <property type="entry name" value="PHD"/>
    <property type="match status" value="1"/>
</dbReference>
<comment type="caution">
    <text evidence="9">The sequence shown here is derived from an EMBL/GenBank/DDBJ whole genome shotgun (WGS) entry which is preliminary data.</text>
</comment>
<dbReference type="PROSITE" id="PS50016">
    <property type="entry name" value="ZF_PHD_2"/>
    <property type="match status" value="1"/>
</dbReference>
<accession>A0AAV7G838</accession>
<evidence type="ECO:0000256" key="7">
    <source>
        <dbReference type="SAM" id="MobiDB-lite"/>
    </source>
</evidence>
<keyword evidence="4" id="KW-0805">Transcription regulation</keyword>
<evidence type="ECO:0000256" key="5">
    <source>
        <dbReference type="ARBA" id="ARBA00023163"/>
    </source>
</evidence>
<keyword evidence="1" id="KW-0479">Metal-binding</keyword>
<evidence type="ECO:0000313" key="10">
    <source>
        <dbReference type="Proteomes" id="UP000775213"/>
    </source>
</evidence>
<dbReference type="GO" id="GO:0008270">
    <property type="term" value="F:zinc ion binding"/>
    <property type="evidence" value="ECO:0007669"/>
    <property type="project" value="UniProtKB-KW"/>
</dbReference>
<protein>
    <recommendedName>
        <fullName evidence="8">PHD-type domain-containing protein</fullName>
    </recommendedName>
</protein>
<dbReference type="InterPro" id="IPR019786">
    <property type="entry name" value="Zinc_finger_PHD-type_CS"/>
</dbReference>
<evidence type="ECO:0000256" key="4">
    <source>
        <dbReference type="ARBA" id="ARBA00023015"/>
    </source>
</evidence>
<keyword evidence="10" id="KW-1185">Reference proteome</keyword>
<dbReference type="InterPro" id="IPR059080">
    <property type="entry name" value="WHD_PTC1"/>
</dbReference>
<evidence type="ECO:0000313" key="9">
    <source>
        <dbReference type="EMBL" id="KAH0451667.1"/>
    </source>
</evidence>
<dbReference type="PANTHER" id="PTHR46201">
    <property type="entry name" value="PHD FINGER PROTEIN MALE MEIOCYTE DEATH 1-RELATED"/>
    <property type="match status" value="1"/>
</dbReference>
<evidence type="ECO:0000256" key="1">
    <source>
        <dbReference type="ARBA" id="ARBA00022723"/>
    </source>
</evidence>
<name>A0AAV7G838_DENCH</name>
<feature type="domain" description="PHD-type" evidence="8">
    <location>
        <begin position="620"/>
        <end position="670"/>
    </location>
</feature>
<dbReference type="PANTHER" id="PTHR46201:SF9">
    <property type="entry name" value="PHD FINGER PROTEIN MALE MEIOCYTE DEATH 1"/>
    <property type="match status" value="1"/>
</dbReference>
<dbReference type="InterPro" id="IPR019787">
    <property type="entry name" value="Znf_PHD-finger"/>
</dbReference>
<sequence>MQTARISEMAEYKASSSQEDGNCCRRRRRRRWQTAKGSQMPSAVILDPTAKRKQRSKIYGLRTFMDPGCPTYFFGAFRDNIREFLRQCSDVEQRSTEGMPTWCTLLVDEKTGVLIPLYTVEECVRRSRHPFCEYCRCCGWSHHLVSRTRYHMIIPADDDWDKPLNHDACLLHNHLLHGLLHCNGFGHLLSINGREGGSKFISGHQFMDLWDRLCTSLQVREVTVVDTSRKKSIDLRLLLGVAYGSPWFSRWGYQYRMGSFGVTEEVYAQELEHLSSLPLDTLVADSAMAGRSWDVSRIIAVHRRLCWSNHCEPFTRLANVRDLLRYLLSLKNRPAPNASLPPPPSRLQTKRSAAAQKQKRCRDFDTVAAELESRWPVRRLRVAAEVIVDALLEHGGMTRQEVRDAARLTIGDTGLLDFVLKSLGNCIVGRHVVRRTSNPATRVLEFRLEEIPDAGGVDEEESTVTAALGMGQIERELEVVCQALVAARPEAARAVLDGKHWIKKFPLVDDNDDRLRFLCKWSPSTSEIKKLTRPLPPPEVVVVEAHASVGDLSGEAEKAMRETYCMMEGFRLWRVDGVEGEEWDPVMVGGAESGSVVMVSGEGADLECELRYEGGADSWAVGCACGARDDDGERMVACDSCDVWHHTRCIGISDGQPVPPMFLCSRCGSSILGAAATFEATLDLPW</sequence>
<dbReference type="InterPro" id="IPR058054">
    <property type="entry name" value="Znf_MS1-like"/>
</dbReference>
<dbReference type="InterPro" id="IPR057765">
    <property type="entry name" value="MS1-like_ubiquitin"/>
</dbReference>
<dbReference type="Pfam" id="PF25565">
    <property type="entry name" value="Ubiquitin_At1g33420"/>
    <property type="match status" value="1"/>
</dbReference>
<dbReference type="InterPro" id="IPR011011">
    <property type="entry name" value="Znf_FYVE_PHD"/>
</dbReference>
<keyword evidence="3" id="KW-0862">Zinc</keyword>
<dbReference type="Gene3D" id="3.30.40.10">
    <property type="entry name" value="Zinc/RING finger domain, C3HC4 (zinc finger)"/>
    <property type="match status" value="1"/>
</dbReference>
<keyword evidence="5" id="KW-0804">Transcription</keyword>
<dbReference type="SUPFAM" id="SSF57903">
    <property type="entry name" value="FYVE/PHD zinc finger"/>
    <property type="match status" value="1"/>
</dbReference>